<dbReference type="EMBL" id="KL142426">
    <property type="protein sequence ID" value="KDR66228.1"/>
    <property type="molecule type" value="Genomic_DNA"/>
</dbReference>
<keyword evidence="3" id="KW-1185">Reference proteome</keyword>
<dbReference type="AlphaFoldDB" id="A0A067SHH7"/>
<dbReference type="Proteomes" id="UP000027222">
    <property type="component" value="Unassembled WGS sequence"/>
</dbReference>
<dbReference type="OrthoDB" id="3136213at2759"/>
<dbReference type="HOGENOM" id="CLU_2026920_0_0_1"/>
<dbReference type="Pfam" id="PF02985">
    <property type="entry name" value="HEAT"/>
    <property type="match status" value="1"/>
</dbReference>
<dbReference type="Gene3D" id="1.25.10.10">
    <property type="entry name" value="Leucine-rich Repeat Variant"/>
    <property type="match status" value="1"/>
</dbReference>
<accession>A0A067SHH7</accession>
<evidence type="ECO:0008006" key="4">
    <source>
        <dbReference type="Google" id="ProtNLM"/>
    </source>
</evidence>
<dbReference type="InterPro" id="IPR011989">
    <property type="entry name" value="ARM-like"/>
</dbReference>
<sequence>MAGPADELKKTAEFRDSIGNGLPQIITLLSDSSPSVRNLKAAADSVAQLSEQADFDGLFRLSIPHIIALLNDKDEEVRHAASRSLVRCRNMPNFLNPSGMPGPQIVELLRTVINTLVRRVQV</sequence>
<reference evidence="3" key="1">
    <citation type="journal article" date="2014" name="Proc. Natl. Acad. Sci. U.S.A.">
        <title>Extensive sampling of basidiomycete genomes demonstrates inadequacy of the white-rot/brown-rot paradigm for wood decay fungi.</title>
        <authorList>
            <person name="Riley R."/>
            <person name="Salamov A.A."/>
            <person name="Brown D.W."/>
            <person name="Nagy L.G."/>
            <person name="Floudas D."/>
            <person name="Held B.W."/>
            <person name="Levasseur A."/>
            <person name="Lombard V."/>
            <person name="Morin E."/>
            <person name="Otillar R."/>
            <person name="Lindquist E.A."/>
            <person name="Sun H."/>
            <person name="LaButti K.M."/>
            <person name="Schmutz J."/>
            <person name="Jabbour D."/>
            <person name="Luo H."/>
            <person name="Baker S.E."/>
            <person name="Pisabarro A.G."/>
            <person name="Walton J.D."/>
            <person name="Blanchette R.A."/>
            <person name="Henrissat B."/>
            <person name="Martin F."/>
            <person name="Cullen D."/>
            <person name="Hibbett D.S."/>
            <person name="Grigoriev I.V."/>
        </authorList>
    </citation>
    <scope>NUCLEOTIDE SEQUENCE [LARGE SCALE GENOMIC DNA]</scope>
    <source>
        <strain evidence="3">CBS 339.88</strain>
    </source>
</reference>
<keyword evidence="1" id="KW-0677">Repeat</keyword>
<name>A0A067SHH7_GALM3</name>
<evidence type="ECO:0000313" key="3">
    <source>
        <dbReference type="Proteomes" id="UP000027222"/>
    </source>
</evidence>
<dbReference type="InterPro" id="IPR000357">
    <property type="entry name" value="HEAT"/>
</dbReference>
<proteinExistence type="predicted"/>
<dbReference type="InterPro" id="IPR016024">
    <property type="entry name" value="ARM-type_fold"/>
</dbReference>
<organism evidence="2 3">
    <name type="scientific">Galerina marginata (strain CBS 339.88)</name>
    <dbReference type="NCBI Taxonomy" id="685588"/>
    <lineage>
        <taxon>Eukaryota</taxon>
        <taxon>Fungi</taxon>
        <taxon>Dikarya</taxon>
        <taxon>Basidiomycota</taxon>
        <taxon>Agaricomycotina</taxon>
        <taxon>Agaricomycetes</taxon>
        <taxon>Agaricomycetidae</taxon>
        <taxon>Agaricales</taxon>
        <taxon>Agaricineae</taxon>
        <taxon>Strophariaceae</taxon>
        <taxon>Galerina</taxon>
    </lineage>
</organism>
<evidence type="ECO:0000256" key="1">
    <source>
        <dbReference type="ARBA" id="ARBA00022737"/>
    </source>
</evidence>
<dbReference type="SUPFAM" id="SSF48371">
    <property type="entry name" value="ARM repeat"/>
    <property type="match status" value="1"/>
</dbReference>
<evidence type="ECO:0000313" key="2">
    <source>
        <dbReference type="EMBL" id="KDR66228.1"/>
    </source>
</evidence>
<gene>
    <name evidence="2" type="ORF">GALMADRAFT_1208159</name>
</gene>
<protein>
    <recommendedName>
        <fullName evidence="4">Condensin complex subunit 1 C-terminal domain-containing protein</fullName>
    </recommendedName>
</protein>